<dbReference type="EMBL" id="KQ241934">
    <property type="protein sequence ID" value="KNC82357.1"/>
    <property type="molecule type" value="Genomic_DNA"/>
</dbReference>
<dbReference type="GO" id="GO:0055085">
    <property type="term" value="P:transmembrane transport"/>
    <property type="evidence" value="ECO:0007669"/>
    <property type="project" value="InterPro"/>
</dbReference>
<reference evidence="8 9" key="1">
    <citation type="submission" date="2011-02" db="EMBL/GenBank/DDBJ databases">
        <title>The Genome Sequence of Sphaeroforma arctica JP610.</title>
        <authorList>
            <consortium name="The Broad Institute Genome Sequencing Platform"/>
            <person name="Russ C."/>
            <person name="Cuomo C."/>
            <person name="Young S.K."/>
            <person name="Zeng Q."/>
            <person name="Gargeya S."/>
            <person name="Alvarado L."/>
            <person name="Berlin A."/>
            <person name="Chapman S.B."/>
            <person name="Chen Z."/>
            <person name="Freedman E."/>
            <person name="Gellesch M."/>
            <person name="Goldberg J."/>
            <person name="Griggs A."/>
            <person name="Gujja S."/>
            <person name="Heilman E."/>
            <person name="Heiman D."/>
            <person name="Howarth C."/>
            <person name="Mehta T."/>
            <person name="Neiman D."/>
            <person name="Pearson M."/>
            <person name="Roberts A."/>
            <person name="Saif S."/>
            <person name="Shea T."/>
            <person name="Shenoy N."/>
            <person name="Sisk P."/>
            <person name="Stolte C."/>
            <person name="Sykes S."/>
            <person name="White J."/>
            <person name="Yandava C."/>
            <person name="Burger G."/>
            <person name="Gray M.W."/>
            <person name="Holland P.W.H."/>
            <person name="King N."/>
            <person name="Lang F.B.F."/>
            <person name="Roger A.J."/>
            <person name="Ruiz-Trillo I."/>
            <person name="Haas B."/>
            <person name="Nusbaum C."/>
            <person name="Birren B."/>
        </authorList>
    </citation>
    <scope>NUCLEOTIDE SEQUENCE [LARGE SCALE GENOMIC DNA]</scope>
    <source>
        <strain evidence="8 9">JP610</strain>
    </source>
</reference>
<dbReference type="RefSeq" id="XP_014156259.1">
    <property type="nucleotide sequence ID" value="XM_014300784.1"/>
</dbReference>
<feature type="transmembrane region" description="Helical" evidence="7">
    <location>
        <begin position="77"/>
        <end position="98"/>
    </location>
</feature>
<evidence type="ECO:0000256" key="6">
    <source>
        <dbReference type="ARBA" id="ARBA00023136"/>
    </source>
</evidence>
<evidence type="ECO:0000256" key="4">
    <source>
        <dbReference type="ARBA" id="ARBA00022692"/>
    </source>
</evidence>
<evidence type="ECO:0000313" key="8">
    <source>
        <dbReference type="EMBL" id="KNC82357.1"/>
    </source>
</evidence>
<gene>
    <name evidence="8" type="ORF">SARC_05350</name>
</gene>
<name>A0A0L0FZS3_9EUKA</name>
<feature type="transmembrane region" description="Helical" evidence="7">
    <location>
        <begin position="175"/>
        <end position="194"/>
    </location>
</feature>
<evidence type="ECO:0008006" key="10">
    <source>
        <dbReference type="Google" id="ProtNLM"/>
    </source>
</evidence>
<feature type="transmembrane region" description="Helical" evidence="7">
    <location>
        <begin position="21"/>
        <end position="39"/>
    </location>
</feature>
<feature type="transmembrane region" description="Helical" evidence="7">
    <location>
        <begin position="141"/>
        <end position="163"/>
    </location>
</feature>
<dbReference type="GO" id="GO:0016020">
    <property type="term" value="C:membrane"/>
    <property type="evidence" value="ECO:0007669"/>
    <property type="project" value="UniProtKB-SubCell"/>
</dbReference>
<evidence type="ECO:0000256" key="5">
    <source>
        <dbReference type="ARBA" id="ARBA00022989"/>
    </source>
</evidence>
<accession>A0A0L0FZS3</accession>
<dbReference type="Proteomes" id="UP000054560">
    <property type="component" value="Unassembled WGS sequence"/>
</dbReference>
<keyword evidence="6 7" id="KW-0472">Membrane</keyword>
<dbReference type="PANTHER" id="PTHR31752">
    <property type="entry name" value="AUXIN EFFLUX CARRIER COMPONENT 1B-RELATED"/>
    <property type="match status" value="1"/>
</dbReference>
<sequence length="202" mass="22491">MIVGMPVVFSMYGQDAIEIQTIITALQIILMVSLIVPMYEFNGALNGKRAIMRNESLAWSLLWYKVAPEKPAPSIPVLYLGWLSDTVHALAFFNIGFFMHTQKMIPERNLLFQILGLLILKFVVAPMVMFLSAYVTGVEELAHHTIVVQSFIPSASILFAFAEHYDVMPELMAPVVLYGALLSLPASLFGYLIVEAVLPDLV</sequence>
<dbReference type="InterPro" id="IPR051107">
    <property type="entry name" value="Auxin_Efflux_Carrier"/>
</dbReference>
<keyword evidence="3" id="KW-0813">Transport</keyword>
<dbReference type="InterPro" id="IPR004776">
    <property type="entry name" value="Mem_transp_PIN-like"/>
</dbReference>
<evidence type="ECO:0000256" key="1">
    <source>
        <dbReference type="ARBA" id="ARBA00004141"/>
    </source>
</evidence>
<keyword evidence="5 7" id="KW-1133">Transmembrane helix</keyword>
<comment type="similarity">
    <text evidence="2">Belongs to the auxin efflux carrier (TC 2.A.69.1) family.</text>
</comment>
<organism evidence="8 9">
    <name type="scientific">Sphaeroforma arctica JP610</name>
    <dbReference type="NCBI Taxonomy" id="667725"/>
    <lineage>
        <taxon>Eukaryota</taxon>
        <taxon>Ichthyosporea</taxon>
        <taxon>Ichthyophonida</taxon>
        <taxon>Sphaeroforma</taxon>
    </lineage>
</organism>
<evidence type="ECO:0000256" key="7">
    <source>
        <dbReference type="SAM" id="Phobius"/>
    </source>
</evidence>
<evidence type="ECO:0000256" key="3">
    <source>
        <dbReference type="ARBA" id="ARBA00022448"/>
    </source>
</evidence>
<proteinExistence type="inferred from homology"/>
<keyword evidence="9" id="KW-1185">Reference proteome</keyword>
<dbReference type="Pfam" id="PF03547">
    <property type="entry name" value="Mem_trans"/>
    <property type="match status" value="1"/>
</dbReference>
<dbReference type="PANTHER" id="PTHR31752:SF18">
    <property type="entry name" value="AUXIN EFFLUX CARRIER COMPONENT 1"/>
    <property type="match status" value="1"/>
</dbReference>
<keyword evidence="4 7" id="KW-0812">Transmembrane</keyword>
<dbReference type="GeneID" id="25905854"/>
<evidence type="ECO:0000256" key="2">
    <source>
        <dbReference type="ARBA" id="ARBA00009177"/>
    </source>
</evidence>
<evidence type="ECO:0000313" key="9">
    <source>
        <dbReference type="Proteomes" id="UP000054560"/>
    </source>
</evidence>
<feature type="transmembrane region" description="Helical" evidence="7">
    <location>
        <begin position="110"/>
        <end position="135"/>
    </location>
</feature>
<dbReference type="AlphaFoldDB" id="A0A0L0FZS3"/>
<dbReference type="OrthoDB" id="2133778at2759"/>
<comment type="subcellular location">
    <subcellularLocation>
        <location evidence="1">Membrane</location>
        <topology evidence="1">Multi-pass membrane protein</topology>
    </subcellularLocation>
</comment>
<protein>
    <recommendedName>
        <fullName evidence="10">Auxin efflux carrier</fullName>
    </recommendedName>
</protein>